<dbReference type="AlphaFoldDB" id="A0A9D3S3T9"/>
<accession>A0A9D3S3T9</accession>
<dbReference type="EMBL" id="JAFIRN010000002">
    <property type="protein sequence ID" value="KAG5853785.1"/>
    <property type="molecule type" value="Genomic_DNA"/>
</dbReference>
<evidence type="ECO:0000313" key="2">
    <source>
        <dbReference type="EMBL" id="KAG5853785.1"/>
    </source>
</evidence>
<keyword evidence="3" id="KW-1185">Reference proteome</keyword>
<sequence>MLPGLGEEGGVMVGKLVTGVEQRDGKRHGRVCRVTPRTCQAQPAESGAGTACPPRRRKRRRRRLSWKHRETLATLQHPLEDEDWEKEIKEAAPTEDWDKETYDSAYDPEDALCVAMLRTTLNPELRGVHRDLYSPALHHVSPVKWVQLAPQIVADQFIDAEE</sequence>
<organism evidence="2 3">
    <name type="scientific">Anguilla anguilla</name>
    <name type="common">European freshwater eel</name>
    <name type="synonym">Muraena anguilla</name>
    <dbReference type="NCBI Taxonomy" id="7936"/>
    <lineage>
        <taxon>Eukaryota</taxon>
        <taxon>Metazoa</taxon>
        <taxon>Chordata</taxon>
        <taxon>Craniata</taxon>
        <taxon>Vertebrata</taxon>
        <taxon>Euteleostomi</taxon>
        <taxon>Actinopterygii</taxon>
        <taxon>Neopterygii</taxon>
        <taxon>Teleostei</taxon>
        <taxon>Anguilliformes</taxon>
        <taxon>Anguillidae</taxon>
        <taxon>Anguilla</taxon>
    </lineage>
</organism>
<name>A0A9D3S3T9_ANGAN</name>
<dbReference type="Proteomes" id="UP001044222">
    <property type="component" value="Unassembled WGS sequence"/>
</dbReference>
<comment type="caution">
    <text evidence="2">The sequence shown here is derived from an EMBL/GenBank/DDBJ whole genome shotgun (WGS) entry which is preliminary data.</text>
</comment>
<feature type="region of interest" description="Disordered" evidence="1">
    <location>
        <begin position="39"/>
        <end position="63"/>
    </location>
</feature>
<proteinExistence type="predicted"/>
<evidence type="ECO:0000256" key="1">
    <source>
        <dbReference type="SAM" id="MobiDB-lite"/>
    </source>
</evidence>
<feature type="compositionally biased region" description="Basic residues" evidence="1">
    <location>
        <begin position="54"/>
        <end position="63"/>
    </location>
</feature>
<reference evidence="2" key="1">
    <citation type="submission" date="2021-01" db="EMBL/GenBank/DDBJ databases">
        <title>A chromosome-scale assembly of European eel, Anguilla anguilla.</title>
        <authorList>
            <person name="Henkel C."/>
            <person name="Jong-Raadsen S.A."/>
            <person name="Dufour S."/>
            <person name="Weltzien F.-A."/>
            <person name="Palstra A.P."/>
            <person name="Pelster B."/>
            <person name="Spaink H.P."/>
            <person name="Van Den Thillart G.E."/>
            <person name="Jansen H."/>
            <person name="Zahm M."/>
            <person name="Klopp C."/>
            <person name="Cedric C."/>
            <person name="Louis A."/>
            <person name="Berthelot C."/>
            <person name="Parey E."/>
            <person name="Roest Crollius H."/>
            <person name="Montfort J."/>
            <person name="Robinson-Rechavi M."/>
            <person name="Bucao C."/>
            <person name="Bouchez O."/>
            <person name="Gislard M."/>
            <person name="Lluch J."/>
            <person name="Milhes M."/>
            <person name="Lampietro C."/>
            <person name="Lopez Roques C."/>
            <person name="Donnadieu C."/>
            <person name="Braasch I."/>
            <person name="Desvignes T."/>
            <person name="Postlethwait J."/>
            <person name="Bobe J."/>
            <person name="Guiguen Y."/>
            <person name="Dirks R."/>
        </authorList>
    </citation>
    <scope>NUCLEOTIDE SEQUENCE</scope>
    <source>
        <strain evidence="2">Tag_6206</strain>
        <tissue evidence="2">Liver</tissue>
    </source>
</reference>
<protein>
    <submittedName>
        <fullName evidence="2">Uncharacterized protein</fullName>
    </submittedName>
</protein>
<evidence type="ECO:0000313" key="3">
    <source>
        <dbReference type="Proteomes" id="UP001044222"/>
    </source>
</evidence>
<gene>
    <name evidence="2" type="ORF">ANANG_G00030120</name>
</gene>